<evidence type="ECO:0008006" key="3">
    <source>
        <dbReference type="Google" id="ProtNLM"/>
    </source>
</evidence>
<dbReference type="Gene3D" id="2.60.120.920">
    <property type="match status" value="1"/>
</dbReference>
<dbReference type="EMBL" id="VLTL01000043">
    <property type="protein sequence ID" value="KAA0165951.1"/>
    <property type="molecule type" value="Genomic_DNA"/>
</dbReference>
<dbReference type="Proteomes" id="UP000324907">
    <property type="component" value="Unassembled WGS sequence"/>
</dbReference>
<gene>
    <name evidence="1" type="ORF">FNF28_03333</name>
</gene>
<organism evidence="1 2">
    <name type="scientific">Cafeteria roenbergensis</name>
    <name type="common">Marine flagellate</name>
    <dbReference type="NCBI Taxonomy" id="33653"/>
    <lineage>
        <taxon>Eukaryota</taxon>
        <taxon>Sar</taxon>
        <taxon>Stramenopiles</taxon>
        <taxon>Bigyra</taxon>
        <taxon>Opalozoa</taxon>
        <taxon>Bicosoecida</taxon>
        <taxon>Cafeteriaceae</taxon>
        <taxon>Cafeteria</taxon>
    </lineage>
</organism>
<dbReference type="AlphaFoldDB" id="A0A5A8DPW7"/>
<reference evidence="1 2" key="1">
    <citation type="submission" date="2019-07" db="EMBL/GenBank/DDBJ databases">
        <title>Genomes of Cafeteria roenbergensis.</title>
        <authorList>
            <person name="Fischer M.G."/>
            <person name="Hackl T."/>
            <person name="Roman M."/>
        </authorList>
    </citation>
    <scope>NUCLEOTIDE SEQUENCE [LARGE SCALE GENOMIC DNA]</scope>
    <source>
        <strain evidence="1 2">RCC970-E3</strain>
    </source>
</reference>
<name>A0A5A8DPW7_CAFRO</name>
<dbReference type="InterPro" id="IPR043136">
    <property type="entry name" value="B30.2/SPRY_sf"/>
</dbReference>
<evidence type="ECO:0000313" key="2">
    <source>
        <dbReference type="Proteomes" id="UP000324907"/>
    </source>
</evidence>
<accession>A0A5A8DPW7</accession>
<proteinExistence type="predicted"/>
<comment type="caution">
    <text evidence="1">The sequence shown here is derived from an EMBL/GenBank/DDBJ whole genome shotgun (WGS) entry which is preliminary data.</text>
</comment>
<dbReference type="SUPFAM" id="SSF49899">
    <property type="entry name" value="Concanavalin A-like lectins/glucanases"/>
    <property type="match status" value="1"/>
</dbReference>
<dbReference type="InterPro" id="IPR013320">
    <property type="entry name" value="ConA-like_dom_sf"/>
</dbReference>
<evidence type="ECO:0000313" key="1">
    <source>
        <dbReference type="EMBL" id="KAA0165951.1"/>
    </source>
</evidence>
<sequence length="1086" mass="110540">MATEPSRTFQLEQEQPVARGFALTVLSAITEAISPAEADILAEPLREAASSFAACAPGSLFAEWAPLRRRTMAPVSLHKAHAFASSAKDSSPALAALGSDASAAWVSAKSKTPNTWTLHMDKVLQGPMQLEVTVGTEHSAVKPATATLEASIDGVAFAPVGAPFTLKGDDDKAKDAATSDDLESDPFAARAAGVLEADEGVVCLAIPAGRRFRFLRVSLSGQAGSTTDDAVVHSIVTVALLRPDPSPTGSSDNYGMATTGVRKGVATWEFEIVSDNHGDEQTCVGFVRRPVSDHRYQNSDDMWMVRCYNGGVYHNGMSSSVSNIHPGNVVRFKANMTAGTVHMWIDDEPQNGGDPVFTGLTGQTIYPAVCGYSRDKTIRFKSFKTEGGGSGAKGLVALVTAANSTFMSAVEDAPGVSAPGMGASDEPGADGAKAKPVLVAGMPRKDAVVFRPGLDKDGTAAAAAAAATPAILAPPTGPVSLSFGPSPAVSTCKPKLPSGLVPRLFMASFGCAPGASLSASAAPSVVDVSVDGKVVWRSPRLHALPARSGLAEGAASLAPCRVAISASSSVTVTVRACAGPKSKTATPVAMVLGGFAMGKAEFELTEVSPDPHAACVELLGADAVVSPPLCRGGAMDATGTLLAAVPTAQVLTETAVIIEEAVRAEAMLTRAAVEVVGVGARKAAAKDSNDAPAGADEDEGAAETEKDLCKAVMRLETPCCLDTSDDGIGALAAALDRAASIATSAKDLIPVIERVVSVLAHQAGAVLARIEASGIRPADLGVTLPGRAAKAASSAGPGAAAAAAGAAPGAGSGSSAASVDGSPLNALRLALSRVDNSVDDAGEQVFAKASVASVSAMDAGTTLFYPTKALRRELLALLLGRGGTLELQFRFPTLTANAVEQAFGAKIAKNAKSVIASGLLERPAEAHPSLRDGRFDRAFLLIQAEAEAAGFETRVVGDWGASLHLTIALPPAKSTESASVRFIESTMRDCMSRAGMGLWRFPSGCRTPRVSLQIHRSADLPAGARTLSPLGCAAVRLFPASAGPFAEISSGIATVASDARTAMAASLATAKAQAAEAEARAASGSA</sequence>
<protein>
    <recommendedName>
        <fullName evidence="3">F5/8 type C domain-containing protein</fullName>
    </recommendedName>
</protein>